<evidence type="ECO:0000313" key="2">
    <source>
        <dbReference type="Proteomes" id="UP001252270"/>
    </source>
</evidence>
<dbReference type="Pfam" id="PF07040">
    <property type="entry name" value="DUF1326"/>
    <property type="match status" value="1"/>
</dbReference>
<keyword evidence="2" id="KW-1185">Reference proteome</keyword>
<dbReference type="InterPro" id="IPR009758">
    <property type="entry name" value="DUF1326"/>
</dbReference>
<organism evidence="1 2">
    <name type="scientific">Halomonas mongoliensis</name>
    <dbReference type="NCBI Taxonomy" id="321265"/>
    <lineage>
        <taxon>Bacteria</taxon>
        <taxon>Pseudomonadati</taxon>
        <taxon>Pseudomonadota</taxon>
        <taxon>Gammaproteobacteria</taxon>
        <taxon>Oceanospirillales</taxon>
        <taxon>Halomonadaceae</taxon>
        <taxon>Halomonas</taxon>
    </lineage>
</organism>
<reference evidence="1 2" key="1">
    <citation type="submission" date="2023-04" db="EMBL/GenBank/DDBJ databases">
        <title>A long-awaited taxogenomic arrangement of the family Halomonadaceae.</title>
        <authorList>
            <person name="De La Haba R."/>
            <person name="Chuvochina M."/>
            <person name="Wittouck S."/>
            <person name="Arahal D.R."/>
            <person name="Sanchez-Porro C."/>
            <person name="Hugenholtz P."/>
            <person name="Ventosa A."/>
        </authorList>
    </citation>
    <scope>NUCLEOTIDE SEQUENCE [LARGE SCALE GENOMIC DNA]</scope>
    <source>
        <strain evidence="1 2">DSM 17332</strain>
    </source>
</reference>
<name>A0ABU1GL83_9GAMM</name>
<protein>
    <submittedName>
        <fullName evidence="1">DUF1326 domain-containing protein</fullName>
    </submittedName>
</protein>
<evidence type="ECO:0000313" key="1">
    <source>
        <dbReference type="EMBL" id="MDR5892771.1"/>
    </source>
</evidence>
<accession>A0ABU1GL83</accession>
<gene>
    <name evidence="1" type="ORF">QC820_08060</name>
</gene>
<sequence>MNITTTNTAATDTATADASYRLEGTMLELCSCAVSCPCFIGEDPDRGECFGVITFHLEKGEARGVDVSGLNLINVAHIPGNALAGGWRSVLLVDSRADDAQAEALLDAFGGKLGGPLADLASLVGEVVAVERVPITHEASEASGRLEAEGMVEAEFAPIQSSPDGSTATLYGSAFTTVKGAPAYLGKSVRYRVTLPQHGMAWSFDGHNAIQTPWMMEHRP</sequence>
<dbReference type="RefSeq" id="WP_253443345.1">
    <property type="nucleotide sequence ID" value="NZ_JARWAL010000006.1"/>
</dbReference>
<comment type="caution">
    <text evidence="1">The sequence shown here is derived from an EMBL/GenBank/DDBJ whole genome shotgun (WGS) entry which is preliminary data.</text>
</comment>
<dbReference type="EMBL" id="JARWAL010000006">
    <property type="protein sequence ID" value="MDR5892771.1"/>
    <property type="molecule type" value="Genomic_DNA"/>
</dbReference>
<proteinExistence type="predicted"/>
<dbReference type="Proteomes" id="UP001252270">
    <property type="component" value="Unassembled WGS sequence"/>
</dbReference>